<organism evidence="3 4">
    <name type="scientific">Westerdykella ornata</name>
    <dbReference type="NCBI Taxonomy" id="318751"/>
    <lineage>
        <taxon>Eukaryota</taxon>
        <taxon>Fungi</taxon>
        <taxon>Dikarya</taxon>
        <taxon>Ascomycota</taxon>
        <taxon>Pezizomycotina</taxon>
        <taxon>Dothideomycetes</taxon>
        <taxon>Pleosporomycetidae</taxon>
        <taxon>Pleosporales</taxon>
        <taxon>Sporormiaceae</taxon>
        <taxon>Westerdykella</taxon>
    </lineage>
</organism>
<proteinExistence type="predicted"/>
<name>A0A6A6K0A7_WESOR</name>
<accession>A0A6A6K0A7</accession>
<evidence type="ECO:0000313" key="3">
    <source>
        <dbReference type="EMBL" id="KAF2281476.1"/>
    </source>
</evidence>
<evidence type="ECO:0000256" key="2">
    <source>
        <dbReference type="SAM" id="MobiDB-lite"/>
    </source>
</evidence>
<keyword evidence="1" id="KW-0175">Coiled coil</keyword>
<evidence type="ECO:0000256" key="1">
    <source>
        <dbReference type="SAM" id="Coils"/>
    </source>
</evidence>
<dbReference type="AlphaFoldDB" id="A0A6A6K0A7"/>
<dbReference type="Proteomes" id="UP000800097">
    <property type="component" value="Unassembled WGS sequence"/>
</dbReference>
<gene>
    <name evidence="3" type="ORF">EI97DRAFT_463800</name>
</gene>
<dbReference type="GeneID" id="54554556"/>
<dbReference type="OrthoDB" id="5328813at2759"/>
<feature type="region of interest" description="Disordered" evidence="2">
    <location>
        <begin position="92"/>
        <end position="111"/>
    </location>
</feature>
<dbReference type="EMBL" id="ML986484">
    <property type="protein sequence ID" value="KAF2281476.1"/>
    <property type="molecule type" value="Genomic_DNA"/>
</dbReference>
<feature type="coiled-coil region" evidence="1">
    <location>
        <begin position="117"/>
        <end position="144"/>
    </location>
</feature>
<keyword evidence="4" id="KW-1185">Reference proteome</keyword>
<reference evidence="3" key="1">
    <citation type="journal article" date="2020" name="Stud. Mycol.">
        <title>101 Dothideomycetes genomes: a test case for predicting lifestyles and emergence of pathogens.</title>
        <authorList>
            <person name="Haridas S."/>
            <person name="Albert R."/>
            <person name="Binder M."/>
            <person name="Bloem J."/>
            <person name="Labutti K."/>
            <person name="Salamov A."/>
            <person name="Andreopoulos B."/>
            <person name="Baker S."/>
            <person name="Barry K."/>
            <person name="Bills G."/>
            <person name="Bluhm B."/>
            <person name="Cannon C."/>
            <person name="Castanera R."/>
            <person name="Culley D."/>
            <person name="Daum C."/>
            <person name="Ezra D."/>
            <person name="Gonzalez J."/>
            <person name="Henrissat B."/>
            <person name="Kuo A."/>
            <person name="Liang C."/>
            <person name="Lipzen A."/>
            <person name="Lutzoni F."/>
            <person name="Magnuson J."/>
            <person name="Mondo S."/>
            <person name="Nolan M."/>
            <person name="Ohm R."/>
            <person name="Pangilinan J."/>
            <person name="Park H.-J."/>
            <person name="Ramirez L."/>
            <person name="Alfaro M."/>
            <person name="Sun H."/>
            <person name="Tritt A."/>
            <person name="Yoshinaga Y."/>
            <person name="Zwiers L.-H."/>
            <person name="Turgeon B."/>
            <person name="Goodwin S."/>
            <person name="Spatafora J."/>
            <person name="Crous P."/>
            <person name="Grigoriev I."/>
        </authorList>
    </citation>
    <scope>NUCLEOTIDE SEQUENCE</scope>
    <source>
        <strain evidence="3">CBS 379.55</strain>
    </source>
</reference>
<feature type="region of interest" description="Disordered" evidence="2">
    <location>
        <begin position="1"/>
        <end position="85"/>
    </location>
</feature>
<evidence type="ECO:0000313" key="4">
    <source>
        <dbReference type="Proteomes" id="UP000800097"/>
    </source>
</evidence>
<feature type="compositionally biased region" description="Low complexity" evidence="2">
    <location>
        <begin position="20"/>
        <end position="32"/>
    </location>
</feature>
<sequence>MTTRERKSSDLSSRLRRPLKASSQPSKALSSSTISTPPKAAIASVQAKKEDIHRRKNPFQRMLRQNESRSRSCDGPNGPDPDIFTSAMSRRHLQDGRDASTDAQVKGNDYPKTKERAADLVEALAAAKAEIDALKAELERARHYNPAYGDPATGDKTAVDAPWLPSKYPQPDIVSSPGRSLNGADASLLEQNYELRQQVTLLEKQLTEQDAMYRAKLDRHMHSRRAEWEELTARLHYAEKESRERLQQLRDLKQSISRLMKADSQITDGELVEGVDKLYHRIREWVVSNFRRSKLTYDQVPAEGAKVLDRIYPAYRQLKPSDRLPLYQSIVAHALREIFEENVVLGLPASGPLAPIRQLATCIQGAGSEFGDWRRATIRALEKSGMKHIVGEERAKMLHQLSADIERQLFALTSTQLTRNAKSELLAIVHSTADLQHALLLQKARYRLRFFSHDGNTQIFFDDRKMEPVNDVEDRPVEQGGMAIERTFGFCVFPCIEKFGNEFEETNHIRNVLLRARVWSAPTPD</sequence>
<protein>
    <submittedName>
        <fullName evidence="3">Uncharacterized protein</fullName>
    </submittedName>
</protein>
<dbReference type="RefSeq" id="XP_033659013.1">
    <property type="nucleotide sequence ID" value="XM_033801381.1"/>
</dbReference>